<keyword evidence="1" id="KW-0418">Kinase</keyword>
<keyword evidence="1" id="KW-0808">Transferase</keyword>
<evidence type="ECO:0000313" key="1">
    <source>
        <dbReference type="EMBL" id="WDZ85833.1"/>
    </source>
</evidence>
<protein>
    <submittedName>
        <fullName evidence="1">FomB family phosphonate monophosphate kinase</fullName>
    </submittedName>
</protein>
<sequence>MHPVVASVPIRTAAVVDLNVVRVRLATNLESFPAYGYFAEVGPDDGRYDYEVVCIDQDRDPVDLEAVAAQVDRTFRGKRFRAGYYLVHYFGEPAYLITNGRRFLVVGRQLERTVWPYFVKHILTVHSADAGLLHLKAGGFVQDDGDATLLVGRNGGGKTVFLVQACLAGASFLTNTHALVADDATVYGVPSSLRVRRDRQFADLIDRYDLPRHMEAGDHIARPEQLFGDRGARQGRLRNLVVVDYNPAQPDSFERVAGESVLTFLDQFAFAVTTYGLKDDLFVHYGTDFDAFTAGLAAMKERLRAMVRSARCYRANVDLLDAPTRDRVLAELAAR</sequence>
<evidence type="ECO:0000313" key="2">
    <source>
        <dbReference type="Proteomes" id="UP001219605"/>
    </source>
</evidence>
<dbReference type="EMBL" id="CP118615">
    <property type="protein sequence ID" value="WDZ85833.1"/>
    <property type="molecule type" value="Genomic_DNA"/>
</dbReference>
<dbReference type="RefSeq" id="WP_275032588.1">
    <property type="nucleotide sequence ID" value="NZ_CP118615.1"/>
</dbReference>
<dbReference type="Proteomes" id="UP001219605">
    <property type="component" value="Chromosome"/>
</dbReference>
<dbReference type="SUPFAM" id="SSF53795">
    <property type="entry name" value="PEP carboxykinase-like"/>
    <property type="match status" value="1"/>
</dbReference>
<gene>
    <name evidence="1" type="ORF">PVK37_05205</name>
</gene>
<keyword evidence="2" id="KW-1185">Reference proteome</keyword>
<name>A0ABY7ZTL6_9ACTN</name>
<accession>A0ABY7ZTL6</accession>
<dbReference type="NCBIfam" id="NF000361">
    <property type="entry name" value="self_FomB_kinase"/>
    <property type="match status" value="1"/>
</dbReference>
<reference evidence="1 2" key="1">
    <citation type="submission" date="2023-02" db="EMBL/GenBank/DDBJ databases">
        <authorList>
            <person name="Mo P."/>
        </authorList>
    </citation>
    <scope>NUCLEOTIDE SEQUENCE [LARGE SCALE GENOMIC DNA]</scope>
    <source>
        <strain evidence="1 2">HUAS 3</strain>
    </source>
</reference>
<dbReference type="GO" id="GO:0016301">
    <property type="term" value="F:kinase activity"/>
    <property type="evidence" value="ECO:0007669"/>
    <property type="project" value="UniProtKB-KW"/>
</dbReference>
<proteinExistence type="predicted"/>
<organism evidence="1 2">
    <name type="scientific">Micromonospora cathayae</name>
    <dbReference type="NCBI Taxonomy" id="3028804"/>
    <lineage>
        <taxon>Bacteria</taxon>
        <taxon>Bacillati</taxon>
        <taxon>Actinomycetota</taxon>
        <taxon>Actinomycetes</taxon>
        <taxon>Micromonosporales</taxon>
        <taxon>Micromonosporaceae</taxon>
        <taxon>Micromonospora</taxon>
    </lineage>
</organism>